<organism evidence="1 2">
    <name type="scientific">Agrobacterium rosae</name>
    <dbReference type="NCBI Taxonomy" id="1972867"/>
    <lineage>
        <taxon>Bacteria</taxon>
        <taxon>Pseudomonadati</taxon>
        <taxon>Pseudomonadota</taxon>
        <taxon>Alphaproteobacteria</taxon>
        <taxon>Hyphomicrobiales</taxon>
        <taxon>Rhizobiaceae</taxon>
        <taxon>Rhizobium/Agrobacterium group</taxon>
        <taxon>Agrobacterium</taxon>
    </lineage>
</organism>
<sequence length="221" mass="25165">MLVLTPDHHLDGSVREMCWPDAHCGEEFGILYLDCGNFRKVWLRGQDLNLRPSGYEPDELPGCSTPRYQRKSRRDLSRQSKLAEFAPLPAQIPLDLSPLPDFCRRQNVVFSRYFTLARYRLRKPCFRLCITSERRKAAYRGTWYRLGRGLICVEKISCVAICRPGSDLLSRVLRRSTIGAGAFHGRVRNGNGCSRPAITTRSAKRNNISCFREAGEPEGSI</sequence>
<evidence type="ECO:0000313" key="2">
    <source>
        <dbReference type="Proteomes" id="UP000187891"/>
    </source>
</evidence>
<gene>
    <name evidence="1" type="ORF">DSM25559_5477</name>
</gene>
<reference evidence="2" key="1">
    <citation type="submission" date="2016-10" db="EMBL/GenBank/DDBJ databases">
        <authorList>
            <person name="Wibberg D."/>
        </authorList>
    </citation>
    <scope>NUCLEOTIDE SEQUENCE [LARGE SCALE GENOMIC DNA]</scope>
</reference>
<dbReference type="AntiFam" id="ANF00011">
    <property type="entry name" value="tRNA translation"/>
</dbReference>
<dbReference type="AlphaFoldDB" id="A0A1R3U3M8"/>
<protein>
    <submittedName>
        <fullName evidence="1">Uncharacterized protein</fullName>
    </submittedName>
</protein>
<evidence type="ECO:0000313" key="1">
    <source>
        <dbReference type="EMBL" id="SCX36439.1"/>
    </source>
</evidence>
<proteinExistence type="predicted"/>
<accession>A0A1R3U3M8</accession>
<name>A0A1R3U3M8_9HYPH</name>
<dbReference type="EMBL" id="FMUE01000042">
    <property type="protein sequence ID" value="SCX36439.1"/>
    <property type="molecule type" value="Genomic_DNA"/>
</dbReference>
<dbReference type="Proteomes" id="UP000187891">
    <property type="component" value="Unassembled WGS sequence"/>
</dbReference>